<name>F0V1R7_MYCS3</name>
<organism evidence="1 2">
    <name type="scientific">Mycoplasma suis (strain KI_3806)</name>
    <dbReference type="NCBI Taxonomy" id="708248"/>
    <lineage>
        <taxon>Bacteria</taxon>
        <taxon>Bacillati</taxon>
        <taxon>Mycoplasmatota</taxon>
        <taxon>Mollicutes</taxon>
        <taxon>Mycoplasmataceae</taxon>
        <taxon>Mycoplasma</taxon>
    </lineage>
</organism>
<evidence type="ECO:0000313" key="2">
    <source>
        <dbReference type="Proteomes" id="UP000008645"/>
    </source>
</evidence>
<dbReference type="KEGG" id="msk:MSUIS_05050"/>
<dbReference type="AlphaFoldDB" id="F0V1R7"/>
<evidence type="ECO:0000313" key="1">
    <source>
        <dbReference type="EMBL" id="CBZ40598.1"/>
    </source>
</evidence>
<gene>
    <name evidence="1" type="ORF">MSUIS_05050</name>
</gene>
<dbReference type="EMBL" id="FQ790233">
    <property type="protein sequence ID" value="CBZ40598.1"/>
    <property type="molecule type" value="Genomic_DNA"/>
</dbReference>
<dbReference type="HOGENOM" id="CLU_2826550_0_0_14"/>
<sequence length="66" mass="7914">MSSGGGITEKQKLSSLFKKHLEKQKLKLRLKLFLVFRSSIYAIFSFSKYYLEKECWIRFFSWISVI</sequence>
<protein>
    <submittedName>
        <fullName evidence="1">Uncharacterized protein</fullName>
    </submittedName>
</protein>
<accession>F0V1R7</accession>
<proteinExistence type="predicted"/>
<reference evidence="1 2" key="1">
    <citation type="journal article" date="2011" name="J. Bacteriol.">
        <title>Complete genome sequence of the hemotrophic Mycoplasma suis strain KI3806.</title>
        <authorList>
            <person name="Oehlerking J."/>
            <person name="Kube M."/>
            <person name="Felder K.M."/>
            <person name="Matter D."/>
            <person name="Wittenbrink M.M."/>
            <person name="Schwarzenbach S."/>
            <person name="Kramer M.M."/>
            <person name="Hoelzle K."/>
            <person name="Hoelzle L.E."/>
        </authorList>
    </citation>
    <scope>NUCLEOTIDE SEQUENCE [LARGE SCALE GENOMIC DNA]</scope>
    <source>
        <strain evidence="2">KI_3806</strain>
    </source>
</reference>
<dbReference type="Proteomes" id="UP000008645">
    <property type="component" value="Chromosome"/>
</dbReference>